<dbReference type="Gene3D" id="3.40.50.10610">
    <property type="entry name" value="ABC-type transport auxiliary lipoprotein component"/>
    <property type="match status" value="1"/>
</dbReference>
<dbReference type="PROSITE" id="PS51257">
    <property type="entry name" value="PROKAR_LIPOPROTEIN"/>
    <property type="match status" value="1"/>
</dbReference>
<reference evidence="3" key="1">
    <citation type="journal article" date="2019" name="Int. J. Syst. Evol. Microbiol.">
        <title>The Global Catalogue of Microorganisms (GCM) 10K type strain sequencing project: providing services to taxonomists for standard genome sequencing and annotation.</title>
        <authorList>
            <consortium name="The Broad Institute Genomics Platform"/>
            <consortium name="The Broad Institute Genome Sequencing Center for Infectious Disease"/>
            <person name="Wu L."/>
            <person name="Ma J."/>
        </authorList>
    </citation>
    <scope>NUCLEOTIDE SEQUENCE [LARGE SCALE GENOMIC DNA]</scope>
    <source>
        <strain evidence="3">JCM 18401</strain>
    </source>
</reference>
<name>A0ABP9EWU7_9GAMM</name>
<dbReference type="Pfam" id="PF03886">
    <property type="entry name" value="ABC_trans_aux"/>
    <property type="match status" value="1"/>
</dbReference>
<feature type="domain" description="ABC-type transport auxiliary lipoprotein component" evidence="1">
    <location>
        <begin position="26"/>
        <end position="180"/>
    </location>
</feature>
<dbReference type="Proteomes" id="UP001499988">
    <property type="component" value="Unassembled WGS sequence"/>
</dbReference>
<dbReference type="SUPFAM" id="SSF159594">
    <property type="entry name" value="XCC0632-like"/>
    <property type="match status" value="1"/>
</dbReference>
<sequence length="187" mass="20773">MKRLLALIAITLFGCSQTPAPTAKHYSLAAQPLPLTEPVSLSTGTLILSSLTIDHHLQHKGPVLLMADGRLHISQQHRWAGALPNQLQRLTQESLAMLLPHWQQVGRKHTPAPVVLEIEISRLFGAPDGTTRLSGRYRLYKQQQLILQRSFALEQQQAASGYAAMTDSMRSLWLSLMTQVSQSIIKP</sequence>
<organism evidence="2 3">
    <name type="scientific">Ferrimonas pelagia</name>
    <dbReference type="NCBI Taxonomy" id="1177826"/>
    <lineage>
        <taxon>Bacteria</taxon>
        <taxon>Pseudomonadati</taxon>
        <taxon>Pseudomonadota</taxon>
        <taxon>Gammaproteobacteria</taxon>
        <taxon>Alteromonadales</taxon>
        <taxon>Ferrimonadaceae</taxon>
        <taxon>Ferrimonas</taxon>
    </lineage>
</organism>
<dbReference type="EMBL" id="BAABJZ010000072">
    <property type="protein sequence ID" value="GAA4887667.1"/>
    <property type="molecule type" value="Genomic_DNA"/>
</dbReference>
<evidence type="ECO:0000313" key="2">
    <source>
        <dbReference type="EMBL" id="GAA4887667.1"/>
    </source>
</evidence>
<evidence type="ECO:0000259" key="1">
    <source>
        <dbReference type="Pfam" id="PF03886"/>
    </source>
</evidence>
<gene>
    <name evidence="2" type="ORF">GCM10023333_21330</name>
</gene>
<evidence type="ECO:0000313" key="3">
    <source>
        <dbReference type="Proteomes" id="UP001499988"/>
    </source>
</evidence>
<protein>
    <submittedName>
        <fullName evidence="2">PqiC family protein</fullName>
    </submittedName>
</protein>
<keyword evidence="3" id="KW-1185">Reference proteome</keyword>
<dbReference type="InterPro" id="IPR005586">
    <property type="entry name" value="ABC_trans_aux"/>
</dbReference>
<comment type="caution">
    <text evidence="2">The sequence shown here is derived from an EMBL/GenBank/DDBJ whole genome shotgun (WGS) entry which is preliminary data.</text>
</comment>
<proteinExistence type="predicted"/>
<dbReference type="RefSeq" id="WP_345335369.1">
    <property type="nucleotide sequence ID" value="NZ_BAABJZ010000072.1"/>
</dbReference>
<accession>A0ABP9EWU7</accession>